<dbReference type="RefSeq" id="WP_253770590.1">
    <property type="nucleotide sequence ID" value="NZ_JAMZEC010000001.1"/>
</dbReference>
<keyword evidence="4" id="KW-1185">Reference proteome</keyword>
<evidence type="ECO:0000313" key="3">
    <source>
        <dbReference type="EMBL" id="MCP2347547.1"/>
    </source>
</evidence>
<dbReference type="Pfam" id="PF17754">
    <property type="entry name" value="TetR_C_14"/>
    <property type="match status" value="1"/>
</dbReference>
<feature type="region of interest" description="Disordered" evidence="1">
    <location>
        <begin position="1"/>
        <end position="36"/>
    </location>
</feature>
<dbReference type="EMBL" id="JAMZEC010000001">
    <property type="protein sequence ID" value="MCP2347547.1"/>
    <property type="molecule type" value="Genomic_DNA"/>
</dbReference>
<proteinExistence type="predicted"/>
<dbReference type="Proteomes" id="UP001320766">
    <property type="component" value="Unassembled WGS sequence"/>
</dbReference>
<evidence type="ECO:0000313" key="4">
    <source>
        <dbReference type="Proteomes" id="UP001320766"/>
    </source>
</evidence>
<evidence type="ECO:0000259" key="2">
    <source>
        <dbReference type="Pfam" id="PF17754"/>
    </source>
</evidence>
<evidence type="ECO:0000256" key="1">
    <source>
        <dbReference type="SAM" id="MobiDB-lite"/>
    </source>
</evidence>
<gene>
    <name evidence="3" type="ORF">HD595_003669</name>
</gene>
<reference evidence="3 4" key="1">
    <citation type="submission" date="2022-06" db="EMBL/GenBank/DDBJ databases">
        <title>Sequencing the genomes of 1000 actinobacteria strains.</title>
        <authorList>
            <person name="Klenk H.-P."/>
        </authorList>
    </citation>
    <scope>NUCLEOTIDE SEQUENCE [LARGE SCALE GENOMIC DNA]</scope>
    <source>
        <strain evidence="3 4">DSM 44170</strain>
    </source>
</reference>
<dbReference type="Gene3D" id="1.10.357.10">
    <property type="entry name" value="Tetracycline Repressor, domain 2"/>
    <property type="match status" value="1"/>
</dbReference>
<feature type="compositionally biased region" description="Basic residues" evidence="1">
    <location>
        <begin position="18"/>
        <end position="29"/>
    </location>
</feature>
<dbReference type="InterPro" id="IPR041347">
    <property type="entry name" value="MftR_C"/>
</dbReference>
<name>A0ABT1K1K1_9ACTN</name>
<sequence length="98" mass="10283">MGARPPAGRAPLEGDRQRRAHRGAARHRIGGPLPDADLERDLYPRLVAGTVGVAISASTELWLRLGPPASYGELLQDALDQVTRGLPLPTGPASGRSG</sequence>
<protein>
    <recommendedName>
        <fullName evidence="2">MftR C-terminal domain-containing protein</fullName>
    </recommendedName>
</protein>
<organism evidence="3 4">
    <name type="scientific">Nonomuraea roseoviolacea subsp. carminata</name>
    <dbReference type="NCBI Taxonomy" id="160689"/>
    <lineage>
        <taxon>Bacteria</taxon>
        <taxon>Bacillati</taxon>
        <taxon>Actinomycetota</taxon>
        <taxon>Actinomycetes</taxon>
        <taxon>Streptosporangiales</taxon>
        <taxon>Streptosporangiaceae</taxon>
        <taxon>Nonomuraea</taxon>
    </lineage>
</organism>
<feature type="domain" description="MftR C-terminal" evidence="2">
    <location>
        <begin position="40"/>
        <end position="87"/>
    </location>
</feature>
<accession>A0ABT1K1K1</accession>
<comment type="caution">
    <text evidence="3">The sequence shown here is derived from an EMBL/GenBank/DDBJ whole genome shotgun (WGS) entry which is preliminary data.</text>
</comment>